<evidence type="ECO:0000313" key="2">
    <source>
        <dbReference type="EMBL" id="KAA0059042.1"/>
    </source>
</evidence>
<sequence>MCVSYKTTKLLCMVKVMYEVNRRGARRMREGDIGMSSFNASAQRRGAGHVQPEVQPVVQATNPIAPVTLADLAAMEQRFKDLIMQMRAPQQPAPPAPTQAPVEPQSVPDQLLAEA</sequence>
<gene>
    <name evidence="2" type="ORF">E6C27_scaffold233G00670</name>
</gene>
<organism evidence="2 3">
    <name type="scientific">Cucumis melo var. makuwa</name>
    <name type="common">Oriental melon</name>
    <dbReference type="NCBI Taxonomy" id="1194695"/>
    <lineage>
        <taxon>Eukaryota</taxon>
        <taxon>Viridiplantae</taxon>
        <taxon>Streptophyta</taxon>
        <taxon>Embryophyta</taxon>
        <taxon>Tracheophyta</taxon>
        <taxon>Spermatophyta</taxon>
        <taxon>Magnoliopsida</taxon>
        <taxon>eudicotyledons</taxon>
        <taxon>Gunneridae</taxon>
        <taxon>Pentapetalae</taxon>
        <taxon>rosids</taxon>
        <taxon>fabids</taxon>
        <taxon>Cucurbitales</taxon>
        <taxon>Cucurbitaceae</taxon>
        <taxon>Benincaseae</taxon>
        <taxon>Cucumis</taxon>
    </lineage>
</organism>
<reference evidence="2 3" key="1">
    <citation type="submission" date="2019-08" db="EMBL/GenBank/DDBJ databases">
        <title>Draft genome sequences of two oriental melons (Cucumis melo L. var makuwa).</title>
        <authorList>
            <person name="Kwon S.-Y."/>
        </authorList>
    </citation>
    <scope>NUCLEOTIDE SEQUENCE [LARGE SCALE GENOMIC DNA]</scope>
    <source>
        <strain evidence="3">cv. SW 3</strain>
        <tissue evidence="2">Leaf</tissue>
    </source>
</reference>
<dbReference type="Proteomes" id="UP000321393">
    <property type="component" value="Unassembled WGS sequence"/>
</dbReference>
<keyword evidence="2" id="KW-0645">Protease</keyword>
<evidence type="ECO:0000313" key="3">
    <source>
        <dbReference type="Proteomes" id="UP000321393"/>
    </source>
</evidence>
<protein>
    <submittedName>
        <fullName evidence="2">Gag protease polyprotein</fullName>
    </submittedName>
</protein>
<accession>A0A5A7UT19</accession>
<dbReference type="EMBL" id="SSTE01006607">
    <property type="protein sequence ID" value="KAA0059042.1"/>
    <property type="molecule type" value="Genomic_DNA"/>
</dbReference>
<evidence type="ECO:0000256" key="1">
    <source>
        <dbReference type="SAM" id="MobiDB-lite"/>
    </source>
</evidence>
<proteinExistence type="predicted"/>
<comment type="caution">
    <text evidence="2">The sequence shown here is derived from an EMBL/GenBank/DDBJ whole genome shotgun (WGS) entry which is preliminary data.</text>
</comment>
<dbReference type="GO" id="GO:0008233">
    <property type="term" value="F:peptidase activity"/>
    <property type="evidence" value="ECO:0007669"/>
    <property type="project" value="UniProtKB-KW"/>
</dbReference>
<feature type="region of interest" description="Disordered" evidence="1">
    <location>
        <begin position="85"/>
        <end position="115"/>
    </location>
</feature>
<dbReference type="AlphaFoldDB" id="A0A5A7UT19"/>
<dbReference type="GO" id="GO:0006508">
    <property type="term" value="P:proteolysis"/>
    <property type="evidence" value="ECO:0007669"/>
    <property type="project" value="UniProtKB-KW"/>
</dbReference>
<keyword evidence="2" id="KW-0378">Hydrolase</keyword>
<name>A0A5A7UT19_CUCMM</name>